<dbReference type="EMBL" id="CP002339">
    <property type="protein sequence ID" value="AEF05645.1"/>
    <property type="molecule type" value="Genomic_DNA"/>
</dbReference>
<keyword evidence="1" id="KW-0732">Signal</keyword>
<proteinExistence type="predicted"/>
<evidence type="ECO:0000256" key="1">
    <source>
        <dbReference type="SAM" id="SignalP"/>
    </source>
</evidence>
<dbReference type="AlphaFoldDB" id="F5Z6Y2"/>
<name>F5Z6Y2_ALTNA</name>
<keyword evidence="3" id="KW-1185">Reference proteome</keyword>
<dbReference type="HOGENOM" id="CLU_2581954_0_0_6"/>
<protein>
    <recommendedName>
        <fullName evidence="4">DUF4177 domain-containing protein</fullName>
    </recommendedName>
</protein>
<organism evidence="2 3">
    <name type="scientific">Alteromonas naphthalenivorans</name>
    <dbReference type="NCBI Taxonomy" id="715451"/>
    <lineage>
        <taxon>Bacteria</taxon>
        <taxon>Pseudomonadati</taxon>
        <taxon>Pseudomonadota</taxon>
        <taxon>Gammaproteobacteria</taxon>
        <taxon>Alteromonadales</taxon>
        <taxon>Alteromonadaceae</taxon>
        <taxon>Alteromonas/Salinimonas group</taxon>
        <taxon>Alteromonas</taxon>
    </lineage>
</organism>
<dbReference type="Proteomes" id="UP000000683">
    <property type="component" value="Chromosome"/>
</dbReference>
<reference evidence="2 3" key="1">
    <citation type="journal article" date="2011" name="J. Bacteriol.">
        <title>Complete genome sequence of the polycyclic aromatic hydrocarbon-degrading bacterium Alteromonas sp. strain SN2.</title>
        <authorList>
            <person name="Jin H.M."/>
            <person name="Jeong H."/>
            <person name="Moon E.J."/>
            <person name="Math R.K."/>
            <person name="Lee K."/>
            <person name="Kim H.J."/>
            <person name="Jeon C.O."/>
            <person name="Oh T.K."/>
            <person name="Kim J.F."/>
        </authorList>
    </citation>
    <scope>NUCLEOTIDE SEQUENCE [LARGE SCALE GENOMIC DNA]</scope>
    <source>
        <strain evidence="3">JCM 17741 / KACC 18427 / KCTC 11700BP / SN2</strain>
    </source>
</reference>
<accession>F5Z6Y2</accession>
<gene>
    <name evidence="2" type="ordered locus">ambt_20770</name>
</gene>
<evidence type="ECO:0000313" key="2">
    <source>
        <dbReference type="EMBL" id="AEF05645.1"/>
    </source>
</evidence>
<evidence type="ECO:0000313" key="3">
    <source>
        <dbReference type="Proteomes" id="UP000000683"/>
    </source>
</evidence>
<feature type="signal peptide" evidence="1">
    <location>
        <begin position="1"/>
        <end position="25"/>
    </location>
</feature>
<evidence type="ECO:0008006" key="4">
    <source>
        <dbReference type="Google" id="ProtNLM"/>
    </source>
</evidence>
<dbReference type="KEGG" id="alt:ambt_20770"/>
<dbReference type="RefSeq" id="WP_013786552.1">
    <property type="nucleotide sequence ID" value="NC_015554.1"/>
</dbReference>
<sequence>MSRKYLIPLATTLLLISSLVLPVHAESTNWYYLVKTYPLMGNDSALTQAMNKLGAKGWELVNCTEGDAEITCIFKRREKE</sequence>
<feature type="chain" id="PRO_5003330301" description="DUF4177 domain-containing protein" evidence="1">
    <location>
        <begin position="26"/>
        <end position="80"/>
    </location>
</feature>